<evidence type="ECO:0000259" key="5">
    <source>
        <dbReference type="PROSITE" id="PS50110"/>
    </source>
</evidence>
<dbReference type="PROSITE" id="PS50110">
    <property type="entry name" value="RESPONSE_REGULATORY"/>
    <property type="match status" value="1"/>
</dbReference>
<feature type="modified residue" description="4-aspartylphosphate" evidence="3">
    <location>
        <position position="54"/>
    </location>
</feature>
<dbReference type="CDD" id="cd06170">
    <property type="entry name" value="LuxR_C_like"/>
    <property type="match status" value="1"/>
</dbReference>
<dbReference type="Pfam" id="PF00072">
    <property type="entry name" value="Response_reg"/>
    <property type="match status" value="1"/>
</dbReference>
<dbReference type="RefSeq" id="WP_147892501.1">
    <property type="nucleotide sequence ID" value="NZ_VRTS01000011.1"/>
</dbReference>
<evidence type="ECO:0000313" key="7">
    <source>
        <dbReference type="Proteomes" id="UP000321248"/>
    </source>
</evidence>
<dbReference type="InterPro" id="IPR039420">
    <property type="entry name" value="WalR-like"/>
</dbReference>
<dbReference type="Gene3D" id="3.40.50.2300">
    <property type="match status" value="1"/>
</dbReference>
<dbReference type="CDD" id="cd17535">
    <property type="entry name" value="REC_NarL-like"/>
    <property type="match status" value="1"/>
</dbReference>
<dbReference type="SUPFAM" id="SSF46894">
    <property type="entry name" value="C-terminal effector domain of the bipartite response regulators"/>
    <property type="match status" value="1"/>
</dbReference>
<evidence type="ECO:0000256" key="1">
    <source>
        <dbReference type="ARBA" id="ARBA00022553"/>
    </source>
</evidence>
<evidence type="ECO:0000313" key="6">
    <source>
        <dbReference type="EMBL" id="TXK59726.1"/>
    </source>
</evidence>
<accession>A0A5C8KIL7</accession>
<keyword evidence="1 3" id="KW-0597">Phosphoprotein</keyword>
<dbReference type="EMBL" id="VRTS01000011">
    <property type="protein sequence ID" value="TXK59726.1"/>
    <property type="molecule type" value="Genomic_DNA"/>
</dbReference>
<dbReference type="SMART" id="SM00448">
    <property type="entry name" value="REC"/>
    <property type="match status" value="1"/>
</dbReference>
<dbReference type="GO" id="GO:0000160">
    <property type="term" value="P:phosphorelay signal transduction system"/>
    <property type="evidence" value="ECO:0007669"/>
    <property type="project" value="InterPro"/>
</dbReference>
<dbReference type="PROSITE" id="PS50043">
    <property type="entry name" value="HTH_LUXR_2"/>
    <property type="match status" value="1"/>
</dbReference>
<feature type="domain" description="Response regulatory" evidence="5">
    <location>
        <begin position="3"/>
        <end position="119"/>
    </location>
</feature>
<dbReference type="Proteomes" id="UP000321248">
    <property type="component" value="Unassembled WGS sequence"/>
</dbReference>
<evidence type="ECO:0000259" key="4">
    <source>
        <dbReference type="PROSITE" id="PS50043"/>
    </source>
</evidence>
<dbReference type="PANTHER" id="PTHR43214:SF43">
    <property type="entry name" value="TWO-COMPONENT RESPONSE REGULATOR"/>
    <property type="match status" value="1"/>
</dbReference>
<dbReference type="PANTHER" id="PTHR43214">
    <property type="entry name" value="TWO-COMPONENT RESPONSE REGULATOR"/>
    <property type="match status" value="1"/>
</dbReference>
<reference evidence="6 7" key="1">
    <citation type="submission" date="2019-08" db="EMBL/GenBank/DDBJ databases">
        <authorList>
            <person name="Karlyshev A.V."/>
        </authorList>
    </citation>
    <scope>NUCLEOTIDE SEQUENCE [LARGE SCALE GENOMIC DNA]</scope>
    <source>
        <strain evidence="6 7">Alg18-2.2</strain>
    </source>
</reference>
<dbReference type="InterPro" id="IPR000792">
    <property type="entry name" value="Tscrpt_reg_LuxR_C"/>
</dbReference>
<dbReference type="Pfam" id="PF00196">
    <property type="entry name" value="GerE"/>
    <property type="match status" value="1"/>
</dbReference>
<dbReference type="PRINTS" id="PR00038">
    <property type="entry name" value="HTHLUXR"/>
</dbReference>
<comment type="caution">
    <text evidence="6">The sequence shown here is derived from an EMBL/GenBank/DDBJ whole genome shotgun (WGS) entry which is preliminary data.</text>
</comment>
<dbReference type="OrthoDB" id="9796655at2"/>
<organism evidence="6 7">
    <name type="scientific">Alkalisalibacterium limincola</name>
    <dbReference type="NCBI Taxonomy" id="2699169"/>
    <lineage>
        <taxon>Bacteria</taxon>
        <taxon>Pseudomonadati</taxon>
        <taxon>Pseudomonadota</taxon>
        <taxon>Gammaproteobacteria</taxon>
        <taxon>Lysobacterales</taxon>
        <taxon>Lysobacteraceae</taxon>
        <taxon>Alkalisalibacterium</taxon>
    </lineage>
</organism>
<dbReference type="SMART" id="SM00421">
    <property type="entry name" value="HTH_LUXR"/>
    <property type="match status" value="1"/>
</dbReference>
<proteinExistence type="predicted"/>
<dbReference type="GO" id="GO:0006355">
    <property type="term" value="P:regulation of DNA-templated transcription"/>
    <property type="evidence" value="ECO:0007669"/>
    <property type="project" value="InterPro"/>
</dbReference>
<protein>
    <submittedName>
        <fullName evidence="6">Response regulator transcription factor</fullName>
    </submittedName>
</protein>
<gene>
    <name evidence="6" type="ORF">FU658_13170</name>
</gene>
<dbReference type="InterPro" id="IPR001789">
    <property type="entry name" value="Sig_transdc_resp-reg_receiver"/>
</dbReference>
<keyword evidence="7" id="KW-1185">Reference proteome</keyword>
<dbReference type="InterPro" id="IPR058245">
    <property type="entry name" value="NreC/VraR/RcsB-like_REC"/>
</dbReference>
<evidence type="ECO:0000256" key="2">
    <source>
        <dbReference type="ARBA" id="ARBA00023125"/>
    </source>
</evidence>
<keyword evidence="2" id="KW-0238">DNA-binding</keyword>
<name>A0A5C8KIL7_9GAMM</name>
<sequence>MIRIVLVDDHAIVREGFKLLISREADLDVVGECERPSEALRLVAGLQPHLVVVDLNLPEGGGFALIPKLHTELPEARLLVLSMHDNPGIVSKAMECGVHGYITKAAAANELIPGIRAVLGGSVFVSSDIRVARQRHRAPPLSAREREVLELLATGTPAKAAAGQLGISDKTLYFHRSNLMQKLDARNDIDLRRRAVELGLVEGLQNF</sequence>
<feature type="domain" description="HTH luxR-type" evidence="4">
    <location>
        <begin position="134"/>
        <end position="199"/>
    </location>
</feature>
<evidence type="ECO:0000256" key="3">
    <source>
        <dbReference type="PROSITE-ProRule" id="PRU00169"/>
    </source>
</evidence>
<dbReference type="InterPro" id="IPR016032">
    <property type="entry name" value="Sig_transdc_resp-reg_C-effctor"/>
</dbReference>
<dbReference type="GO" id="GO:0003677">
    <property type="term" value="F:DNA binding"/>
    <property type="evidence" value="ECO:0007669"/>
    <property type="project" value="UniProtKB-KW"/>
</dbReference>
<dbReference type="InterPro" id="IPR011006">
    <property type="entry name" value="CheY-like_superfamily"/>
</dbReference>
<dbReference type="AlphaFoldDB" id="A0A5C8KIL7"/>
<dbReference type="SUPFAM" id="SSF52172">
    <property type="entry name" value="CheY-like"/>
    <property type="match status" value="1"/>
</dbReference>